<dbReference type="GO" id="GO:0005829">
    <property type="term" value="C:cytosol"/>
    <property type="evidence" value="ECO:0007669"/>
    <property type="project" value="UniProtKB-ARBA"/>
</dbReference>
<dbReference type="InterPro" id="IPR012340">
    <property type="entry name" value="NA-bd_OB-fold"/>
</dbReference>
<keyword evidence="6" id="KW-0804">Transcription</keyword>
<dbReference type="SUPFAM" id="SSF50249">
    <property type="entry name" value="Nucleic acid-binding proteins"/>
    <property type="match status" value="1"/>
</dbReference>
<feature type="domain" description="CSD" evidence="8">
    <location>
        <begin position="1"/>
        <end position="66"/>
    </location>
</feature>
<comment type="caution">
    <text evidence="9">The sequence shown here is derived from an EMBL/GenBank/DDBJ whole genome shotgun (WGS) entry which is preliminary data.</text>
</comment>
<dbReference type="InterPro" id="IPR019844">
    <property type="entry name" value="CSD_CS"/>
</dbReference>
<dbReference type="PANTHER" id="PTHR46565:SF16">
    <property type="entry name" value="SHOCK PROTEIN, PUTATIVE-RELATED"/>
    <property type="match status" value="1"/>
</dbReference>
<organism evidence="9 10">
    <name type="scientific">Chryseobacterium oncorhynchi</name>
    <dbReference type="NCBI Taxonomy" id="741074"/>
    <lineage>
        <taxon>Bacteria</taxon>
        <taxon>Pseudomonadati</taxon>
        <taxon>Bacteroidota</taxon>
        <taxon>Flavobacteriia</taxon>
        <taxon>Flavobacteriales</taxon>
        <taxon>Weeksellaceae</taxon>
        <taxon>Chryseobacterium group</taxon>
        <taxon>Chryseobacterium</taxon>
    </lineage>
</organism>
<dbReference type="PRINTS" id="PR00050">
    <property type="entry name" value="COLDSHOCK"/>
</dbReference>
<keyword evidence="2" id="KW-0963">Cytoplasm</keyword>
<keyword evidence="4" id="KW-0238">DNA-binding</keyword>
<gene>
    <name evidence="9" type="ORF">C1638_007870</name>
</gene>
<proteinExistence type="predicted"/>
<evidence type="ECO:0000256" key="4">
    <source>
        <dbReference type="ARBA" id="ARBA00023125"/>
    </source>
</evidence>
<dbReference type="Gene3D" id="2.40.50.140">
    <property type="entry name" value="Nucleic acid-binding proteins"/>
    <property type="match status" value="1"/>
</dbReference>
<evidence type="ECO:0000259" key="8">
    <source>
        <dbReference type="PROSITE" id="PS51857"/>
    </source>
</evidence>
<comment type="subcellular location">
    <subcellularLocation>
        <location evidence="1 7">Cytoplasm</location>
    </subcellularLocation>
</comment>
<dbReference type="AlphaFoldDB" id="A0A316WXI8"/>
<dbReference type="PIRSF" id="PIRSF002599">
    <property type="entry name" value="Cold_shock_A"/>
    <property type="match status" value="1"/>
</dbReference>
<evidence type="ECO:0000256" key="6">
    <source>
        <dbReference type="ARBA" id="ARBA00023163"/>
    </source>
</evidence>
<dbReference type="Proteomes" id="UP000236182">
    <property type="component" value="Unassembled WGS sequence"/>
</dbReference>
<protein>
    <submittedName>
        <fullName evidence="9">Cold-shock protein</fullName>
    </submittedName>
</protein>
<sequence length="68" mass="7426">MTGIVKWYNESKGYGFISPDDGSVDIFVHYSALKVVGITTLSEGQKVSFELVRAKTGKLEASNVKLSE</sequence>
<dbReference type="SMART" id="SM00357">
    <property type="entry name" value="CSP"/>
    <property type="match status" value="1"/>
</dbReference>
<dbReference type="InterPro" id="IPR011129">
    <property type="entry name" value="CSD"/>
</dbReference>
<accession>A0A316WXI8</accession>
<evidence type="ECO:0000256" key="1">
    <source>
        <dbReference type="ARBA" id="ARBA00004496"/>
    </source>
</evidence>
<name>A0A316WXI8_9FLAO</name>
<keyword evidence="3" id="KW-0805">Transcription regulation</keyword>
<evidence type="ECO:0000256" key="7">
    <source>
        <dbReference type="RuleBase" id="RU000408"/>
    </source>
</evidence>
<dbReference type="PANTHER" id="PTHR46565">
    <property type="entry name" value="COLD SHOCK DOMAIN PROTEIN 2"/>
    <property type="match status" value="1"/>
</dbReference>
<keyword evidence="10" id="KW-1185">Reference proteome</keyword>
<evidence type="ECO:0000313" key="9">
    <source>
        <dbReference type="EMBL" id="PWN66272.1"/>
    </source>
</evidence>
<evidence type="ECO:0000256" key="3">
    <source>
        <dbReference type="ARBA" id="ARBA00023015"/>
    </source>
</evidence>
<dbReference type="PROSITE" id="PS51857">
    <property type="entry name" value="CSD_2"/>
    <property type="match status" value="1"/>
</dbReference>
<keyword evidence="5" id="KW-0010">Activator</keyword>
<dbReference type="PROSITE" id="PS00352">
    <property type="entry name" value="CSD_1"/>
    <property type="match status" value="1"/>
</dbReference>
<dbReference type="InterPro" id="IPR012156">
    <property type="entry name" value="Cold_shock_CspA"/>
</dbReference>
<dbReference type="Pfam" id="PF00313">
    <property type="entry name" value="CSD"/>
    <property type="match status" value="1"/>
</dbReference>
<dbReference type="EMBL" id="PPEI02000002">
    <property type="protein sequence ID" value="PWN66272.1"/>
    <property type="molecule type" value="Genomic_DNA"/>
</dbReference>
<reference evidence="9" key="1">
    <citation type="submission" date="2018-04" db="EMBL/GenBank/DDBJ databases">
        <title>Draft Genome Sequences of Chryseobacterium lactis NCTC11390T isolated from milk, Chryseobacterium oncorhynchi 701B-08T from rainbow trout, and Chryseobacterium viscerum 687B-08T from diseased fish.</title>
        <authorList>
            <person name="Jeong J.-J."/>
            <person name="Lee Y.J."/>
            <person name="Pathiraja D."/>
            <person name="Park B."/>
            <person name="Choi I.-G."/>
            <person name="Kim K.D."/>
        </authorList>
    </citation>
    <scope>NUCLEOTIDE SEQUENCE [LARGE SCALE GENOMIC DNA]</scope>
    <source>
        <strain evidence="9">701B-08</strain>
    </source>
</reference>
<evidence type="ECO:0000313" key="10">
    <source>
        <dbReference type="Proteomes" id="UP000236182"/>
    </source>
</evidence>
<dbReference type="GO" id="GO:0003677">
    <property type="term" value="F:DNA binding"/>
    <property type="evidence" value="ECO:0007669"/>
    <property type="project" value="UniProtKB-KW"/>
</dbReference>
<dbReference type="CDD" id="cd04458">
    <property type="entry name" value="CSP_CDS"/>
    <property type="match status" value="1"/>
</dbReference>
<dbReference type="InterPro" id="IPR002059">
    <property type="entry name" value="CSP_DNA-bd"/>
</dbReference>
<evidence type="ECO:0000256" key="2">
    <source>
        <dbReference type="ARBA" id="ARBA00022490"/>
    </source>
</evidence>
<dbReference type="RefSeq" id="WP_109619808.1">
    <property type="nucleotide sequence ID" value="NZ_PPEI02000002.1"/>
</dbReference>
<evidence type="ECO:0000256" key="5">
    <source>
        <dbReference type="ARBA" id="ARBA00023159"/>
    </source>
</evidence>
<dbReference type="OrthoDB" id="9805039at2"/>